<reference evidence="3 4" key="1">
    <citation type="journal article" date="2014" name="Int. J. Syst. Evol. Microbiol.">
        <title>Complete genome sequence of Corynebacterium casei LMG S-19264T (=DSM 44701T), isolated from a smear-ripened cheese.</title>
        <authorList>
            <consortium name="US DOE Joint Genome Institute (JGI-PGF)"/>
            <person name="Walter F."/>
            <person name="Albersmeier A."/>
            <person name="Kalinowski J."/>
            <person name="Ruckert C."/>
        </authorList>
    </citation>
    <scope>NUCLEOTIDE SEQUENCE [LARGE SCALE GENOMIC DNA]</scope>
    <source>
        <strain evidence="3 4">CGMCC 1.15358</strain>
    </source>
</reference>
<dbReference type="NCBIfam" id="TIGR00697">
    <property type="entry name" value="queuosine precursor transporter"/>
    <property type="match status" value="1"/>
</dbReference>
<accession>A0A917DER4</accession>
<gene>
    <name evidence="3" type="ORF">GCM10010989_05470</name>
</gene>
<evidence type="ECO:0000313" key="4">
    <source>
        <dbReference type="Proteomes" id="UP000598997"/>
    </source>
</evidence>
<feature type="transmembrane region" description="Helical" evidence="2">
    <location>
        <begin position="84"/>
        <end position="107"/>
    </location>
</feature>
<feature type="transmembrane region" description="Helical" evidence="2">
    <location>
        <begin position="172"/>
        <end position="191"/>
    </location>
</feature>
<dbReference type="Proteomes" id="UP000598997">
    <property type="component" value="Unassembled WGS sequence"/>
</dbReference>
<dbReference type="RefSeq" id="WP_066765169.1">
    <property type="nucleotide sequence ID" value="NZ_BMIO01000001.1"/>
</dbReference>
<keyword evidence="2" id="KW-1133">Transmembrane helix</keyword>
<dbReference type="PANTHER" id="PTHR34300:SF2">
    <property type="entry name" value="QUEUOSINE PRECURSOR TRANSPORTER-RELATED"/>
    <property type="match status" value="1"/>
</dbReference>
<dbReference type="OrthoDB" id="7422621at2"/>
<keyword evidence="2" id="KW-0472">Membrane</keyword>
<evidence type="ECO:0000256" key="2">
    <source>
        <dbReference type="SAM" id="Phobius"/>
    </source>
</evidence>
<feature type="transmembrane region" description="Helical" evidence="2">
    <location>
        <begin position="197"/>
        <end position="219"/>
    </location>
</feature>
<dbReference type="Pfam" id="PF02592">
    <property type="entry name" value="Vut_1"/>
    <property type="match status" value="1"/>
</dbReference>
<keyword evidence="4" id="KW-1185">Reference proteome</keyword>
<protein>
    <recommendedName>
        <fullName evidence="1">Queuosine precursor transporter</fullName>
    </recommendedName>
</protein>
<dbReference type="AlphaFoldDB" id="A0A917DER4"/>
<keyword evidence="2" id="KW-0812">Transmembrane</keyword>
<comment type="caution">
    <text evidence="3">The sequence shown here is derived from an EMBL/GenBank/DDBJ whole genome shotgun (WGS) entry which is preliminary data.</text>
</comment>
<feature type="transmembrane region" description="Helical" evidence="2">
    <location>
        <begin position="49"/>
        <end position="72"/>
    </location>
</feature>
<sequence length="227" mass="23980">MNESPADQAAPQTLVAVPKGLFAPGLFAIALFYGGMCTFAGLLGNKQVALGPLAVEAGMFAFLLLVAMGGAVAEVYGRTVANKLVLWGFVPIFASILLSLLVAAMPASPEMQPERLEAIQMILTATWRIWIAGPIAYGTSQILNITVISAMKTKFGGPMWIRAGLAGALSQALDTVIFITVAFLGVFPILPLLAGQMIAKVVLSIVLIPFLVTWFAGFARKLDGRVD</sequence>
<dbReference type="InterPro" id="IPR003744">
    <property type="entry name" value="YhhQ"/>
</dbReference>
<evidence type="ECO:0000313" key="3">
    <source>
        <dbReference type="EMBL" id="GGD34187.1"/>
    </source>
</evidence>
<proteinExistence type="predicted"/>
<organism evidence="3 4">
    <name type="scientific">Croceicoccus pelagius</name>
    <dbReference type="NCBI Taxonomy" id="1703341"/>
    <lineage>
        <taxon>Bacteria</taxon>
        <taxon>Pseudomonadati</taxon>
        <taxon>Pseudomonadota</taxon>
        <taxon>Alphaproteobacteria</taxon>
        <taxon>Sphingomonadales</taxon>
        <taxon>Erythrobacteraceae</taxon>
        <taxon>Croceicoccus</taxon>
    </lineage>
</organism>
<evidence type="ECO:0000256" key="1">
    <source>
        <dbReference type="NCBIfam" id="TIGR00697"/>
    </source>
</evidence>
<name>A0A917DER4_9SPHN</name>
<feature type="transmembrane region" description="Helical" evidence="2">
    <location>
        <begin position="21"/>
        <end position="43"/>
    </location>
</feature>
<feature type="transmembrane region" description="Helical" evidence="2">
    <location>
        <begin position="127"/>
        <end position="151"/>
    </location>
</feature>
<dbReference type="PANTHER" id="PTHR34300">
    <property type="entry name" value="QUEUOSINE PRECURSOR TRANSPORTER-RELATED"/>
    <property type="match status" value="1"/>
</dbReference>
<dbReference type="EMBL" id="BMIO01000001">
    <property type="protein sequence ID" value="GGD34187.1"/>
    <property type="molecule type" value="Genomic_DNA"/>
</dbReference>